<dbReference type="EMBL" id="CP010975">
    <property type="protein sequence ID" value="AKE52564.1"/>
    <property type="molecule type" value="Genomic_DNA"/>
</dbReference>
<proteinExistence type="predicted"/>
<dbReference type="HOGENOM" id="CLU_2302077_0_0_6"/>
<protein>
    <submittedName>
        <fullName evidence="1">Uncharacterized protein</fullName>
    </submittedName>
</protein>
<dbReference type="RefSeq" id="WP_046561619.1">
    <property type="nucleotide sequence ID" value="NZ_CP010975.1"/>
</dbReference>
<evidence type="ECO:0000313" key="1">
    <source>
        <dbReference type="EMBL" id="AKE52564.1"/>
    </source>
</evidence>
<keyword evidence="2" id="KW-1185">Reference proteome</keyword>
<dbReference type="Proteomes" id="UP000034071">
    <property type="component" value="Chromosome"/>
</dbReference>
<accession>A0A0F6TR85</accession>
<name>A0A0F6TR85_9GAMM</name>
<reference evidence="1 2" key="1">
    <citation type="submission" date="2015-02" db="EMBL/GenBank/DDBJ databases">
        <title>Complete genome sequence of Kangiella geojedonensis strain YCS-5T.</title>
        <authorList>
            <person name="Kim K.M."/>
        </authorList>
    </citation>
    <scope>NUCLEOTIDE SEQUENCE [LARGE SCALE GENOMIC DNA]</scope>
    <source>
        <strain evidence="1 2">YCS-5</strain>
    </source>
</reference>
<dbReference type="AlphaFoldDB" id="A0A0F6TR85"/>
<gene>
    <name evidence="1" type="ORF">TQ33_1621</name>
</gene>
<dbReference type="STRING" id="914150.TQ33_1621"/>
<evidence type="ECO:0000313" key="2">
    <source>
        <dbReference type="Proteomes" id="UP000034071"/>
    </source>
</evidence>
<dbReference type="KEGG" id="kge:TQ33_1621"/>
<sequence length="100" mass="11374">MLTLDKLSQASELQNTQVVPLEELEKSLEKSTLSQEESEKLGATLPDFPYRDEPVTLGYDNEPVVERQPSGRRGIFLVVMFLIAAPQLFDEFSHFVTQLF</sequence>
<organism evidence="1 2">
    <name type="scientific">Kangiella geojedonensis</name>
    <dbReference type="NCBI Taxonomy" id="914150"/>
    <lineage>
        <taxon>Bacteria</taxon>
        <taxon>Pseudomonadati</taxon>
        <taxon>Pseudomonadota</taxon>
        <taxon>Gammaproteobacteria</taxon>
        <taxon>Kangiellales</taxon>
        <taxon>Kangiellaceae</taxon>
        <taxon>Kangiella</taxon>
    </lineage>
</organism>